<protein>
    <recommendedName>
        <fullName evidence="2">Transposase</fullName>
    </recommendedName>
</protein>
<proteinExistence type="predicted"/>
<dbReference type="EMBL" id="MLJW01000151">
    <property type="protein sequence ID" value="OIQ96329.1"/>
    <property type="molecule type" value="Genomic_DNA"/>
</dbReference>
<dbReference type="AlphaFoldDB" id="A0A1J5RKQ5"/>
<gene>
    <name evidence="1" type="ORF">GALL_217280</name>
</gene>
<accession>A0A1J5RKQ5</accession>
<sequence length="97" mass="11364">MKTEHQQHAAQCRHAKATEAKRIYAQELSEYFKEFSARRPNLSPKERLTTFSSICRGKICNAVSRFGFKESTLRAWLREWKTHTYSDSFYPNSASVE</sequence>
<comment type="caution">
    <text evidence="1">The sequence shown here is derived from an EMBL/GenBank/DDBJ whole genome shotgun (WGS) entry which is preliminary data.</text>
</comment>
<name>A0A1J5RKQ5_9ZZZZ</name>
<evidence type="ECO:0008006" key="2">
    <source>
        <dbReference type="Google" id="ProtNLM"/>
    </source>
</evidence>
<reference evidence="1" key="1">
    <citation type="submission" date="2016-10" db="EMBL/GenBank/DDBJ databases">
        <title>Sequence of Gallionella enrichment culture.</title>
        <authorList>
            <person name="Poehlein A."/>
            <person name="Muehling M."/>
            <person name="Daniel R."/>
        </authorList>
    </citation>
    <scope>NUCLEOTIDE SEQUENCE</scope>
</reference>
<organism evidence="1">
    <name type="scientific">mine drainage metagenome</name>
    <dbReference type="NCBI Taxonomy" id="410659"/>
    <lineage>
        <taxon>unclassified sequences</taxon>
        <taxon>metagenomes</taxon>
        <taxon>ecological metagenomes</taxon>
    </lineage>
</organism>
<evidence type="ECO:0000313" key="1">
    <source>
        <dbReference type="EMBL" id="OIQ96329.1"/>
    </source>
</evidence>